<evidence type="ECO:0000313" key="6">
    <source>
        <dbReference type="Proteomes" id="UP000199296"/>
    </source>
</evidence>
<dbReference type="Pfam" id="PF02494">
    <property type="entry name" value="HYR"/>
    <property type="match status" value="1"/>
</dbReference>
<dbReference type="InterPro" id="IPR026444">
    <property type="entry name" value="Secre_tail"/>
</dbReference>
<keyword evidence="2" id="KW-0677">Repeat</keyword>
<dbReference type="Proteomes" id="UP000199296">
    <property type="component" value="Unassembled WGS sequence"/>
</dbReference>
<dbReference type="EMBL" id="FNCW01000004">
    <property type="protein sequence ID" value="SDG64889.1"/>
    <property type="molecule type" value="Genomic_DNA"/>
</dbReference>
<evidence type="ECO:0000256" key="3">
    <source>
        <dbReference type="SAM" id="SignalP"/>
    </source>
</evidence>
<dbReference type="PANTHER" id="PTHR24273:SF32">
    <property type="entry name" value="HYALIN"/>
    <property type="match status" value="1"/>
</dbReference>
<dbReference type="InterPro" id="IPR035986">
    <property type="entry name" value="PKD_dom_sf"/>
</dbReference>
<dbReference type="STRING" id="470826.SAMN04488027_104264"/>
<sequence>MKKNYFTFLTLIFLMCITTTVAQNRNEENSSSKLFWDTYYSIRDSNLSKTETQKESFSLLKPADVKEDKGTSEAKTDFTVVSNSVPILNCINDQTLSTNTDSCAYTHTGTNWDPSVSEDVVKDYLNKDNWSATASRGTTSIDYAEVTGQQRLRLAYNGNGTPRNGTYTYSITANATETISFDWFLQGCHSWFQSQALYRIWVGTPDTIVETLYSGGGCSFSNSGNSSVTVTAGEQWGFIITGTHGDIANLLNGRLEIYNNIARNYTLSGATTGTGTSLDGVDFNLGTTTVTWTAEDIDGNISNCNFDINVEDTAAPTVVTQNLTVELDEFGAASITATDVDNGSSDNCGIESLALDVSSFDCSTLGENTVTLTVTDVSGNQANATAIVTVVDNTSPAISNIPSNITVSNTPGSCDATVNWAETVLDLNQDQSSIGTAGSDQWQSFTAGQSGALSQIEIFTNGCVNRAFTMEIYAGDGISGTLLYTNFYNLGNVCSGWEELNITAGAGLIVQSGNIYTVRFLNDIGSIVANESYNYGNYYSNNYGLNPGWQLTMRTSVSTGVYATDNCTVQAFTSTHNSGDVFNVGSTTVTYTATDASGNSTTSSFTVTVQDNTAPTVLTKDLSVELDEFGAASITAAEVDNGSSDNCDIESLALDVTSFDCSTLGENTVTLTVTDTSGNQATETAIITVTDTTVPTVITQDIIVELDANGEASIASDQIDNGSSDNCGLFNALIYGVSNDYALQNSSRTSSLGFNVGFVSMNTANDPISFEPVTQIDQFLRIGDVLRIKYRKAGSTQDRNIQWRGNNNSLGDVTWETSTTRTTFTIEQQGKIAGDLFDPTEPFFIKSDFSVLGTTKYLNSSSGVTMADLPEAWRLNIITGYFPGFSFSNTETKTQLDFQCSDVGINPVTLYATDVNGNISTGTATVTVVDNSLPTAVTQNLSLELDEFGAASITAAQIDNGSSDNCGIDNLALDVTSFDCSTLGENTVTLTVTDSSGNQATATAIVTVTDTAVPAAVTQNLTVELDEFGAASITAAQIDNGSSDNCGIEALALDVTSFDCSTLGENTVTLTVTDTSGNQATATAIVTVTDTAVPAVVTQNLSLELDEFGAASITAAEVDNGSSDNCGIDNLALDVTSFNCSTLGENTVTLTVTDSSGNQSTATALVTVTDTAVPVAVAQNLSVELDEFGAASITAAEVDNGSLDNCGIDNLALDVTSFNCSTLGENTVTLTATDASGNQSAATAIVTVTDTAVPAAVAQNLSLELDEFGAASITAAQIDNGSSDNCGIEVLALDVTSFDCSTLGENTVTLTVTDTSGNQSTATAIVTVVDNLAPILETVSINVSLDSNNTVSIQPIDVLLSVTDNCSSEGNITLSLDQDTFTSAGEYEVNLTATDAEGNSTTVSVIVVVETTLGVRDLGLDLNIKLSPNPASQFITIEGSNFKLDKVAIYDMNGRLITTGKDLSIDVSNLSSGVYFAKVDANDGKTSKTLRFIKK</sequence>
<evidence type="ECO:0000313" key="5">
    <source>
        <dbReference type="EMBL" id="SDG64889.1"/>
    </source>
</evidence>
<dbReference type="NCBIfam" id="TIGR04183">
    <property type="entry name" value="Por_Secre_tail"/>
    <property type="match status" value="1"/>
</dbReference>
<feature type="chain" id="PRO_5011574627" evidence="3">
    <location>
        <begin position="23"/>
        <end position="1495"/>
    </location>
</feature>
<organism evidence="5 6">
    <name type="scientific">Psychroflexus sediminis</name>
    <dbReference type="NCBI Taxonomy" id="470826"/>
    <lineage>
        <taxon>Bacteria</taxon>
        <taxon>Pseudomonadati</taxon>
        <taxon>Bacteroidota</taxon>
        <taxon>Flavobacteriia</taxon>
        <taxon>Flavobacteriales</taxon>
        <taxon>Flavobacteriaceae</taxon>
        <taxon>Psychroflexus</taxon>
    </lineage>
</organism>
<keyword evidence="1 3" id="KW-0732">Signal</keyword>
<gene>
    <name evidence="5" type="ORF">SAMN04488027_104264</name>
</gene>
<evidence type="ECO:0000256" key="2">
    <source>
        <dbReference type="ARBA" id="ARBA00022737"/>
    </source>
</evidence>
<protein>
    <submittedName>
        <fullName evidence="5">Por secretion system C-terminal sorting domain-containing protein</fullName>
    </submittedName>
</protein>
<dbReference type="OrthoDB" id="9805017at2"/>
<dbReference type="Gene3D" id="2.60.40.10">
    <property type="entry name" value="Immunoglobulins"/>
    <property type="match status" value="9"/>
</dbReference>
<evidence type="ECO:0000256" key="1">
    <source>
        <dbReference type="ARBA" id="ARBA00022729"/>
    </source>
</evidence>
<evidence type="ECO:0000259" key="4">
    <source>
        <dbReference type="PROSITE" id="PS50825"/>
    </source>
</evidence>
<feature type="signal peptide" evidence="3">
    <location>
        <begin position="1"/>
        <end position="22"/>
    </location>
</feature>
<reference evidence="5 6" key="1">
    <citation type="submission" date="2016-10" db="EMBL/GenBank/DDBJ databases">
        <authorList>
            <person name="de Groot N.N."/>
        </authorList>
    </citation>
    <scope>NUCLEOTIDE SEQUENCE [LARGE SCALE GENOMIC DNA]</scope>
    <source>
        <strain evidence="5 6">DSM 19803</strain>
    </source>
</reference>
<keyword evidence="6" id="KW-1185">Reference proteome</keyword>
<dbReference type="InterPro" id="IPR013783">
    <property type="entry name" value="Ig-like_fold"/>
</dbReference>
<feature type="domain" description="HYR" evidence="4">
    <location>
        <begin position="521"/>
        <end position="611"/>
    </location>
</feature>
<dbReference type="SUPFAM" id="SSF49299">
    <property type="entry name" value="PKD domain"/>
    <property type="match status" value="1"/>
</dbReference>
<name>A0A1G7VZP0_9FLAO</name>
<accession>A0A1G7VZP0</accession>
<dbReference type="InterPro" id="IPR003410">
    <property type="entry name" value="HYR_dom"/>
</dbReference>
<dbReference type="PROSITE" id="PS50825">
    <property type="entry name" value="HYR"/>
    <property type="match status" value="1"/>
</dbReference>
<dbReference type="RefSeq" id="WP_093366827.1">
    <property type="nucleotide sequence ID" value="NZ_FNCW01000004.1"/>
</dbReference>
<dbReference type="Pfam" id="PF18962">
    <property type="entry name" value="Por_Secre_tail"/>
    <property type="match status" value="1"/>
</dbReference>
<dbReference type="PANTHER" id="PTHR24273">
    <property type="entry name" value="FI04643P-RELATED"/>
    <property type="match status" value="1"/>
</dbReference>
<proteinExistence type="predicted"/>